<comment type="caution">
    <text evidence="1">The sequence shown here is derived from an EMBL/GenBank/DDBJ whole genome shotgun (WGS) entry which is preliminary data.</text>
</comment>
<accession>W6JWU9</accession>
<dbReference type="Proteomes" id="UP000035763">
    <property type="component" value="Unassembled WGS sequence"/>
</dbReference>
<protein>
    <submittedName>
        <fullName evidence="1">Uncharacterized protein</fullName>
    </submittedName>
</protein>
<keyword evidence="2" id="KW-1185">Reference proteome</keyword>
<proteinExistence type="predicted"/>
<gene>
    <name evidence="1" type="ORF">BN11_2330007</name>
</gene>
<dbReference type="EMBL" id="CAJA01000150">
    <property type="protein sequence ID" value="CCH73110.1"/>
    <property type="molecule type" value="Genomic_DNA"/>
</dbReference>
<evidence type="ECO:0000313" key="2">
    <source>
        <dbReference type="Proteomes" id="UP000035763"/>
    </source>
</evidence>
<evidence type="ECO:0000313" key="1">
    <source>
        <dbReference type="EMBL" id="CCH73110.1"/>
    </source>
</evidence>
<dbReference type="AlphaFoldDB" id="W6JWU9"/>
<sequence length="29" mass="3406">MTTGCLNLFYYDVPDDSQWVTSLDWQPLP</sequence>
<organism evidence="1 2">
    <name type="scientific">Nostocoides australiense Ben110</name>
    <dbReference type="NCBI Taxonomy" id="1193182"/>
    <lineage>
        <taxon>Bacteria</taxon>
        <taxon>Bacillati</taxon>
        <taxon>Actinomycetota</taxon>
        <taxon>Actinomycetes</taxon>
        <taxon>Micrococcales</taxon>
        <taxon>Intrasporangiaceae</taxon>
        <taxon>Nostocoides</taxon>
    </lineage>
</organism>
<dbReference type="STRING" id="1193182.BN11_2330007"/>
<name>W6JWU9_9MICO</name>
<reference evidence="1 2" key="1">
    <citation type="journal article" date="2013" name="ISME J.">
        <title>A metabolic model for members of the genus Tetrasphaera involved in enhanced biological phosphorus removal.</title>
        <authorList>
            <person name="Kristiansen R."/>
            <person name="Nguyen H.T.T."/>
            <person name="Saunders A.M."/>
            <person name="Nielsen J.L."/>
            <person name="Wimmer R."/>
            <person name="Le V.Q."/>
            <person name="McIlroy S.J."/>
            <person name="Petrovski S."/>
            <person name="Seviour R.J."/>
            <person name="Calteau A."/>
            <person name="Nielsen K.L."/>
            <person name="Nielsen P.H."/>
        </authorList>
    </citation>
    <scope>NUCLEOTIDE SEQUENCE [LARGE SCALE GENOMIC DNA]</scope>
    <source>
        <strain evidence="1 2">Ben110</strain>
    </source>
</reference>